<evidence type="ECO:0008006" key="7">
    <source>
        <dbReference type="Google" id="ProtNLM"/>
    </source>
</evidence>
<dbReference type="PANTHER" id="PTHR43547:SF2">
    <property type="entry name" value="HYBRID SIGNAL TRANSDUCTION HISTIDINE KINASE C"/>
    <property type="match status" value="1"/>
</dbReference>
<dbReference type="Gene3D" id="3.30.565.10">
    <property type="entry name" value="Histidine kinase-like ATPase, C-terminal domain"/>
    <property type="match status" value="1"/>
</dbReference>
<feature type="domain" description="Signal transduction histidine kinase subgroup 3 dimerisation and phosphoacceptor" evidence="4">
    <location>
        <begin position="793"/>
        <end position="857"/>
    </location>
</feature>
<evidence type="ECO:0000259" key="4">
    <source>
        <dbReference type="Pfam" id="PF07730"/>
    </source>
</evidence>
<evidence type="ECO:0000256" key="2">
    <source>
        <dbReference type="SAM" id="Phobius"/>
    </source>
</evidence>
<keyword evidence="2" id="KW-0812">Transmembrane</keyword>
<dbReference type="InterPro" id="IPR036890">
    <property type="entry name" value="HATPase_C_sf"/>
</dbReference>
<accession>A0A369I9H0</accession>
<protein>
    <recommendedName>
        <fullName evidence="7">Two component regulator with propeller domain</fullName>
    </recommendedName>
</protein>
<reference evidence="5 6" key="1">
    <citation type="submission" date="2018-07" db="EMBL/GenBank/DDBJ databases">
        <title>Genome analysis of Runella aurantiaca.</title>
        <authorList>
            <person name="Yang X."/>
        </authorList>
    </citation>
    <scope>NUCLEOTIDE SEQUENCE [LARGE SCALE GENOMIC DNA]</scope>
    <source>
        <strain evidence="5 6">YX9</strain>
    </source>
</reference>
<keyword evidence="2" id="KW-1133">Transmembrane helix</keyword>
<dbReference type="InterPro" id="IPR015943">
    <property type="entry name" value="WD40/YVTN_repeat-like_dom_sf"/>
</dbReference>
<comment type="caution">
    <text evidence="5">The sequence shown here is derived from an EMBL/GenBank/DDBJ whole genome shotgun (WGS) entry which is preliminary data.</text>
</comment>
<gene>
    <name evidence="5" type="ORF">DVG78_09130</name>
</gene>
<dbReference type="SUPFAM" id="SSF63829">
    <property type="entry name" value="Calcium-dependent phosphotriesterase"/>
    <property type="match status" value="3"/>
</dbReference>
<dbReference type="Pfam" id="PF07730">
    <property type="entry name" value="HisKA_3"/>
    <property type="match status" value="1"/>
</dbReference>
<feature type="domain" description="Two component regulator three Y" evidence="3">
    <location>
        <begin position="681"/>
        <end position="741"/>
    </location>
</feature>
<dbReference type="Gene3D" id="2.60.40.10">
    <property type="entry name" value="Immunoglobulins"/>
    <property type="match status" value="1"/>
</dbReference>
<dbReference type="Gene3D" id="2.130.10.10">
    <property type="entry name" value="YVTN repeat-like/Quinoprotein amine dehydrogenase"/>
    <property type="match status" value="2"/>
</dbReference>
<evidence type="ECO:0000313" key="5">
    <source>
        <dbReference type="EMBL" id="RDB06409.1"/>
    </source>
</evidence>
<keyword evidence="6" id="KW-1185">Reference proteome</keyword>
<evidence type="ECO:0000256" key="1">
    <source>
        <dbReference type="ARBA" id="ARBA00022553"/>
    </source>
</evidence>
<dbReference type="EMBL" id="QPIW01000005">
    <property type="protein sequence ID" value="RDB06409.1"/>
    <property type="molecule type" value="Genomic_DNA"/>
</dbReference>
<dbReference type="InterPro" id="IPR011110">
    <property type="entry name" value="Reg_prop"/>
</dbReference>
<proteinExistence type="predicted"/>
<dbReference type="Pfam" id="PF07494">
    <property type="entry name" value="Reg_prop"/>
    <property type="match status" value="1"/>
</dbReference>
<dbReference type="GO" id="GO:0046983">
    <property type="term" value="F:protein dimerization activity"/>
    <property type="evidence" value="ECO:0007669"/>
    <property type="project" value="InterPro"/>
</dbReference>
<keyword evidence="1" id="KW-0597">Phosphoprotein</keyword>
<dbReference type="InterPro" id="IPR011712">
    <property type="entry name" value="Sig_transdc_His_kin_sub3_dim/P"/>
</dbReference>
<dbReference type="GO" id="GO:0016020">
    <property type="term" value="C:membrane"/>
    <property type="evidence" value="ECO:0007669"/>
    <property type="project" value="InterPro"/>
</dbReference>
<dbReference type="AlphaFoldDB" id="A0A369I9H0"/>
<feature type="transmembrane region" description="Helical" evidence="2">
    <location>
        <begin position="749"/>
        <end position="771"/>
    </location>
</feature>
<dbReference type="Gene3D" id="1.20.5.1930">
    <property type="match status" value="1"/>
</dbReference>
<dbReference type="SUPFAM" id="SSF55874">
    <property type="entry name" value="ATPase domain of HSP90 chaperone/DNA topoisomerase II/histidine kinase"/>
    <property type="match status" value="1"/>
</dbReference>
<evidence type="ECO:0000313" key="6">
    <source>
        <dbReference type="Proteomes" id="UP000253141"/>
    </source>
</evidence>
<organism evidence="5 6">
    <name type="scientific">Runella aurantiaca</name>
    <dbReference type="NCBI Taxonomy" id="2282308"/>
    <lineage>
        <taxon>Bacteria</taxon>
        <taxon>Pseudomonadati</taxon>
        <taxon>Bacteroidota</taxon>
        <taxon>Cytophagia</taxon>
        <taxon>Cytophagales</taxon>
        <taxon>Spirosomataceae</taxon>
        <taxon>Runella</taxon>
    </lineage>
</organism>
<dbReference type="RefSeq" id="WP_114460780.1">
    <property type="nucleotide sequence ID" value="NZ_QPIW01000005.1"/>
</dbReference>
<dbReference type="GO" id="GO:0000155">
    <property type="term" value="F:phosphorelay sensor kinase activity"/>
    <property type="evidence" value="ECO:0007669"/>
    <property type="project" value="InterPro"/>
</dbReference>
<dbReference type="Pfam" id="PF07495">
    <property type="entry name" value="Y_Y_Y"/>
    <property type="match status" value="1"/>
</dbReference>
<dbReference type="InterPro" id="IPR011123">
    <property type="entry name" value="Y_Y_Y"/>
</dbReference>
<dbReference type="InterPro" id="IPR013783">
    <property type="entry name" value="Ig-like_fold"/>
</dbReference>
<dbReference type="Proteomes" id="UP000253141">
    <property type="component" value="Unassembled WGS sequence"/>
</dbReference>
<evidence type="ECO:0000259" key="3">
    <source>
        <dbReference type="Pfam" id="PF07495"/>
    </source>
</evidence>
<keyword evidence="2" id="KW-0472">Membrane</keyword>
<sequence>MKSINILTASRWVALLLFSLVLRVSVAQVYYFRHYDIFSGLGQSQVSDIEQDRFGYIWLSTRGGGLSRFDGLHFTTYRKEDNLPANNILSLEIDAKGLMYIGTPFGLSIYDGKNTRPVYSPNREPYTVSSVIGDQKGNVYAICNASQLGKIVNDSLVFLKKSGAVRPSFYSDMSGTRDKKLMVSTYSGEIFEVTPKGLQSRYHTPDGMVLRCILFDTKDSLWLGTEKGVFRTSAHNYDIKTIDLQFISKELAQEMTETSDGSIWMGLTTGAMRYQKGNLLKFGVQNGFTNFMVKGMLEDREGNIWFTTDGDGVYKFTNPAFTGLNATSGLSSNTISCFALSPDGKLWISYFDHGMDIWDTKTNKILPLPKPLLGKRVNCLAVDNEGNTWVGLAGAGVYKISKTAIEYIPLDTYLSSHGVALFMEAGKGKEMWISTSNGLILHDGTQLHHYTSKQGLKGRFVRRTLQLNDNELIASGPGGLNILKNGTIYDFIYDRDLASFPALSMAKRHDGLLALGSFEDGIAVFDPKTRKKEYYTVKNGLCSNLIYNTIFDKQGRLWVGTERGIDLITIDKNLKISNIRHYNETDGFTARETNANTAFVAPNGEFWIGTIKGLFRHRESNVKSRPEALKVHFTDVRIPFDTTDLAHYAQSQSKWNQVYDGLSLPNTKNQLRISFIAINHTRPDHVRYQYQLAGADEGWLGPTDQTAVVYSHLTPGCYHFKVRASYGDNQWGDISTYTFEIIPPFYQRWWFILLIVTALASLGILSQKLYIQYRTRRVLAYEKLKQEAEAAVRVQIAQDFHDELGNRLAAIRMQSNVLKLRYNGHESEEKRIVGEIEKNVVKLFRDTKDFIWSIDPESNQINELSLYIKDLGENLLQDTPIHFHTDIRFPNEYENVHLPPGRSIQVIMIFKEALTNCVKHAQCQNIIFRATIENQMMSFALIDDGTGIVFPTEGYHKGLNNMRLRAERIHCYLSIAPTPPKGTIVLLRGSIPTKTASPKSS</sequence>
<dbReference type="PANTHER" id="PTHR43547">
    <property type="entry name" value="TWO-COMPONENT HISTIDINE KINASE"/>
    <property type="match status" value="1"/>
</dbReference>
<name>A0A369I9H0_9BACT</name>
<dbReference type="OrthoDB" id="9806995at2"/>